<feature type="domain" description="Prokaryotic-type class I peptide chain release factors" evidence="2">
    <location>
        <begin position="46"/>
        <end position="178"/>
    </location>
</feature>
<dbReference type="SUPFAM" id="SSF110916">
    <property type="entry name" value="Peptidyl-tRNA hydrolase domain-like"/>
    <property type="match status" value="1"/>
</dbReference>
<evidence type="ECO:0000313" key="4">
    <source>
        <dbReference type="Proteomes" id="UP000799438"/>
    </source>
</evidence>
<evidence type="ECO:0000313" key="3">
    <source>
        <dbReference type="EMBL" id="KAF2144551.1"/>
    </source>
</evidence>
<reference evidence="3" key="1">
    <citation type="journal article" date="2020" name="Stud. Mycol.">
        <title>101 Dothideomycetes genomes: a test case for predicting lifestyles and emergence of pathogens.</title>
        <authorList>
            <person name="Haridas S."/>
            <person name="Albert R."/>
            <person name="Binder M."/>
            <person name="Bloem J."/>
            <person name="Labutti K."/>
            <person name="Salamov A."/>
            <person name="Andreopoulos B."/>
            <person name="Baker S."/>
            <person name="Barry K."/>
            <person name="Bills G."/>
            <person name="Bluhm B."/>
            <person name="Cannon C."/>
            <person name="Castanera R."/>
            <person name="Culley D."/>
            <person name="Daum C."/>
            <person name="Ezra D."/>
            <person name="Gonzalez J."/>
            <person name="Henrissat B."/>
            <person name="Kuo A."/>
            <person name="Liang C."/>
            <person name="Lipzen A."/>
            <person name="Lutzoni F."/>
            <person name="Magnuson J."/>
            <person name="Mondo S."/>
            <person name="Nolan M."/>
            <person name="Ohm R."/>
            <person name="Pangilinan J."/>
            <person name="Park H.-J."/>
            <person name="Ramirez L."/>
            <person name="Alfaro M."/>
            <person name="Sun H."/>
            <person name="Tritt A."/>
            <person name="Yoshinaga Y."/>
            <person name="Zwiers L.-H."/>
            <person name="Turgeon B."/>
            <person name="Goodwin S."/>
            <person name="Spatafora J."/>
            <person name="Crous P."/>
            <person name="Grigoriev I."/>
        </authorList>
    </citation>
    <scope>NUCLEOTIDE SEQUENCE</scope>
    <source>
        <strain evidence="3">CBS 121167</strain>
    </source>
</reference>
<evidence type="ECO:0000256" key="1">
    <source>
        <dbReference type="SAM" id="MobiDB-lite"/>
    </source>
</evidence>
<protein>
    <recommendedName>
        <fullName evidence="2">Prokaryotic-type class I peptide chain release factors domain-containing protein</fullName>
    </recommendedName>
</protein>
<organism evidence="3 4">
    <name type="scientific">Aplosporella prunicola CBS 121167</name>
    <dbReference type="NCBI Taxonomy" id="1176127"/>
    <lineage>
        <taxon>Eukaryota</taxon>
        <taxon>Fungi</taxon>
        <taxon>Dikarya</taxon>
        <taxon>Ascomycota</taxon>
        <taxon>Pezizomycotina</taxon>
        <taxon>Dothideomycetes</taxon>
        <taxon>Dothideomycetes incertae sedis</taxon>
        <taxon>Botryosphaeriales</taxon>
        <taxon>Aplosporellaceae</taxon>
        <taxon>Aplosporella</taxon>
    </lineage>
</organism>
<name>A0A6A6BPR2_9PEZI</name>
<feature type="region of interest" description="Disordered" evidence="1">
    <location>
        <begin position="143"/>
        <end position="185"/>
    </location>
</feature>
<dbReference type="GO" id="GO:0005762">
    <property type="term" value="C:mitochondrial large ribosomal subunit"/>
    <property type="evidence" value="ECO:0007669"/>
    <property type="project" value="TreeGrafter"/>
</dbReference>
<feature type="compositionally biased region" description="Basic and acidic residues" evidence="1">
    <location>
        <begin position="147"/>
        <end position="165"/>
    </location>
</feature>
<dbReference type="Gene3D" id="3.30.160.20">
    <property type="match status" value="1"/>
</dbReference>
<proteinExistence type="predicted"/>
<dbReference type="InterPro" id="IPR052104">
    <property type="entry name" value="Mito_Release_Factor_mL62"/>
</dbReference>
<dbReference type="AlphaFoldDB" id="A0A6A6BPR2"/>
<dbReference type="InterPro" id="IPR000352">
    <property type="entry name" value="Pep_chain_release_fac_I"/>
</dbReference>
<accession>A0A6A6BPR2</accession>
<feature type="compositionally biased region" description="Basic residues" evidence="1">
    <location>
        <begin position="166"/>
        <end position="178"/>
    </location>
</feature>
<dbReference type="Pfam" id="PF00472">
    <property type="entry name" value="RF-1"/>
    <property type="match status" value="1"/>
</dbReference>
<dbReference type="GO" id="GO:0070126">
    <property type="term" value="P:mitochondrial translational termination"/>
    <property type="evidence" value="ECO:0007669"/>
    <property type="project" value="TreeGrafter"/>
</dbReference>
<keyword evidence="4" id="KW-1185">Reference proteome</keyword>
<dbReference type="PANTHER" id="PTHR11075:SF54">
    <property type="entry name" value="LARGE RIBOSOMAL SUBUNIT PROTEIN ML62"/>
    <property type="match status" value="1"/>
</dbReference>
<dbReference type="EMBL" id="ML995479">
    <property type="protein sequence ID" value="KAF2144551.1"/>
    <property type="molecule type" value="Genomic_DNA"/>
</dbReference>
<dbReference type="PANTHER" id="PTHR11075">
    <property type="entry name" value="PEPTIDE CHAIN RELEASE FACTOR"/>
    <property type="match status" value="1"/>
</dbReference>
<gene>
    <name evidence="3" type="ORF">K452DRAFT_266480</name>
</gene>
<dbReference type="GeneID" id="54296287"/>
<dbReference type="Proteomes" id="UP000799438">
    <property type="component" value="Unassembled WGS sequence"/>
</dbReference>
<dbReference type="GO" id="GO:0016150">
    <property type="term" value="F:translation release factor activity, codon nonspecific"/>
    <property type="evidence" value="ECO:0007669"/>
    <property type="project" value="TreeGrafter"/>
</dbReference>
<evidence type="ECO:0000259" key="2">
    <source>
        <dbReference type="Pfam" id="PF00472"/>
    </source>
</evidence>
<sequence>MRRRLPYVWLHHLQRRWLASRRQAGIAADEDVAAARKWLTGLTPETIPRSICDISFSRSSGPGGQNVNKVSSKATLRLPMDSLLPLLPNLFHQEMRASRYYASNSNSLVIQADDSRKQNDNVHSCFVKLHQLIAEAGRRLVPGETSDEQKERVRNLEKANNEARLKAKKSHSQKKSSRKGGGQDY</sequence>
<dbReference type="GO" id="GO:0004045">
    <property type="term" value="F:peptidyl-tRNA hydrolase activity"/>
    <property type="evidence" value="ECO:0007669"/>
    <property type="project" value="TreeGrafter"/>
</dbReference>
<dbReference type="OrthoDB" id="270639at2759"/>
<dbReference type="RefSeq" id="XP_033400263.1">
    <property type="nucleotide sequence ID" value="XM_033538791.1"/>
</dbReference>